<comment type="caution">
    <text evidence="1">The sequence shown here is derived from an EMBL/GenBank/DDBJ whole genome shotgun (WGS) entry which is preliminary data.</text>
</comment>
<organism evidence="1 2">
    <name type="scientific">Effrenium voratum</name>
    <dbReference type="NCBI Taxonomy" id="2562239"/>
    <lineage>
        <taxon>Eukaryota</taxon>
        <taxon>Sar</taxon>
        <taxon>Alveolata</taxon>
        <taxon>Dinophyceae</taxon>
        <taxon>Suessiales</taxon>
        <taxon>Symbiodiniaceae</taxon>
        <taxon>Effrenium</taxon>
    </lineage>
</organism>
<accession>A0AA36NHG0</accession>
<proteinExistence type="predicted"/>
<reference evidence="1" key="1">
    <citation type="submission" date="2023-08" db="EMBL/GenBank/DDBJ databases">
        <authorList>
            <person name="Chen Y."/>
            <person name="Shah S."/>
            <person name="Dougan E. K."/>
            <person name="Thang M."/>
            <person name="Chan C."/>
        </authorList>
    </citation>
    <scope>NUCLEOTIDE SEQUENCE</scope>
</reference>
<gene>
    <name evidence="1" type="ORF">EVOR1521_LOCUS28703</name>
</gene>
<evidence type="ECO:0008006" key="3">
    <source>
        <dbReference type="Google" id="ProtNLM"/>
    </source>
</evidence>
<evidence type="ECO:0000313" key="2">
    <source>
        <dbReference type="Proteomes" id="UP001178507"/>
    </source>
</evidence>
<protein>
    <recommendedName>
        <fullName evidence="3">PPPDE domain-containing protein</fullName>
    </recommendedName>
</protein>
<dbReference type="EMBL" id="CAUJNA010003649">
    <property type="protein sequence ID" value="CAJ1406849.1"/>
    <property type="molecule type" value="Genomic_DNA"/>
</dbReference>
<name>A0AA36NHG0_9DINO</name>
<evidence type="ECO:0000313" key="1">
    <source>
        <dbReference type="EMBL" id="CAJ1406849.1"/>
    </source>
</evidence>
<dbReference type="Proteomes" id="UP001178507">
    <property type="component" value="Unassembled WGS sequence"/>
</dbReference>
<dbReference type="AlphaFoldDB" id="A0AA36NHG0"/>
<sequence>MESLQRLASLPLVDNACASRANRDSWTYSVFCREILATGAEDPDARRVSDGVYVKVKEVTTAELLNCGPSSAAITAYSEWRSKFSEGQYMTLLFYHAFMFLEVEGGLAICTEKYNDKLELMFGDLQLVRSYGRCYRATGEQRRPSLQHSHCKVERYVTLRELVDWISGPLAIVWRPYCLINSNCQHYARDVVQFLSDERCAETLRGDREVVLSAVQCEGIRLQYASEKLRETTAAWCWRRCSAMAGL</sequence>
<keyword evidence="2" id="KW-1185">Reference proteome</keyword>